<organism evidence="1 2">
    <name type="scientific">Fructobacillus cardui</name>
    <dbReference type="NCBI Taxonomy" id="2893170"/>
    <lineage>
        <taxon>Bacteria</taxon>
        <taxon>Bacillati</taxon>
        <taxon>Bacillota</taxon>
        <taxon>Bacilli</taxon>
        <taxon>Lactobacillales</taxon>
        <taxon>Lactobacillaceae</taxon>
        <taxon>Fructobacillus</taxon>
    </lineage>
</organism>
<evidence type="ECO:0000313" key="1">
    <source>
        <dbReference type="EMBL" id="CAK1254412.1"/>
    </source>
</evidence>
<keyword evidence="2" id="KW-1185">Reference proteome</keyword>
<dbReference type="RefSeq" id="WP_338348209.1">
    <property type="nucleotide sequence ID" value="NZ_CAUZLY010000013.1"/>
</dbReference>
<name>A0ABM9N213_9LACO</name>
<gene>
    <name evidence="1" type="ORF">R82641_BJNNKPBH_01503</name>
</gene>
<dbReference type="Proteomes" id="UP001314200">
    <property type="component" value="Unassembled WGS sequence"/>
</dbReference>
<comment type="caution">
    <text evidence="1">The sequence shown here is derived from an EMBL/GenBank/DDBJ whole genome shotgun (WGS) entry which is preliminary data.</text>
</comment>
<dbReference type="Pfam" id="PF09693">
    <property type="entry name" value="Phage_XkdX"/>
    <property type="match status" value="1"/>
</dbReference>
<evidence type="ECO:0000313" key="2">
    <source>
        <dbReference type="Proteomes" id="UP001314200"/>
    </source>
</evidence>
<protein>
    <recommendedName>
        <fullName evidence="3">XkdX family protein</fullName>
    </recommendedName>
</protein>
<reference evidence="1 2" key="1">
    <citation type="submission" date="2023-10" db="EMBL/GenBank/DDBJ databases">
        <authorList>
            <person name="Botero Cardona J."/>
        </authorList>
    </citation>
    <scope>NUCLEOTIDE SEQUENCE [LARGE SCALE GENOMIC DNA]</scope>
    <source>
        <strain evidence="1 2">R-82641</strain>
    </source>
</reference>
<accession>A0ABM9N213</accession>
<sequence>MELSSMGQTIKYYYEQLGWPIVRVKKTVKAGWISKDEYREIIGEEYTE</sequence>
<dbReference type="EMBL" id="CAUZLY010000013">
    <property type="protein sequence ID" value="CAK1254412.1"/>
    <property type="molecule type" value="Genomic_DNA"/>
</dbReference>
<evidence type="ECO:0008006" key="3">
    <source>
        <dbReference type="Google" id="ProtNLM"/>
    </source>
</evidence>
<dbReference type="InterPro" id="IPR010022">
    <property type="entry name" value="XkdX"/>
</dbReference>
<proteinExistence type="predicted"/>